<keyword evidence="4" id="KW-1185">Reference proteome</keyword>
<dbReference type="Pfam" id="PF24038">
    <property type="entry name" value="DUF7347"/>
    <property type="match status" value="1"/>
</dbReference>
<organism evidence="3 4">
    <name type="scientific">Haloglomus irregulare</name>
    <dbReference type="NCBI Taxonomy" id="2234134"/>
    <lineage>
        <taxon>Archaea</taxon>
        <taxon>Methanobacteriati</taxon>
        <taxon>Methanobacteriota</taxon>
        <taxon>Stenosarchaea group</taxon>
        <taxon>Halobacteria</taxon>
        <taxon>Halobacteriales</taxon>
        <taxon>Natronomonadaceae</taxon>
        <taxon>Haloglomus</taxon>
    </lineage>
</organism>
<dbReference type="InterPro" id="IPR055771">
    <property type="entry name" value="DUF7347"/>
</dbReference>
<dbReference type="InParanoid" id="A0A554MX90"/>
<sequence length="306" mass="33533">MTDSPFVEQADPDEVFSLLSNNTRVEILRALWEADDHEATFSELRQAVGMRDSGQFNYHLNELVGRFISSTEGGYELMQAGMRINGAIEAGAYTAEGLIDPIALTEPCPPCGGDRTLHYEDETVRVECDSCPVGIRIGVPPAVFAGYDREAIPRVASQYLQTTAYHITNGFCSFCDGPVTPTVGPAVAIDTDEDVSAEDSDRDTAHRGAEWLENIPLIQYTCHQCGAEPTFGLTQALIHHPAVVSFYHNRGIDVRDHSMLDFTGGDPDHQAVQSRNPFRGSVTYECDGDALTLTVDETLTVVETER</sequence>
<dbReference type="AlphaFoldDB" id="A0A554MX90"/>
<accession>A0A554MX90</accession>
<evidence type="ECO:0000313" key="4">
    <source>
        <dbReference type="Proteomes" id="UP000319894"/>
    </source>
</evidence>
<dbReference type="InterPro" id="IPR036390">
    <property type="entry name" value="WH_DNA-bd_sf"/>
</dbReference>
<dbReference type="Pfam" id="PF24042">
    <property type="entry name" value="DUF7351"/>
    <property type="match status" value="1"/>
</dbReference>
<protein>
    <submittedName>
        <fullName evidence="3">ArsR family transcriptional regulator</fullName>
    </submittedName>
</protein>
<dbReference type="InterPro" id="IPR055775">
    <property type="entry name" value="DUF7351"/>
</dbReference>
<feature type="domain" description="DUF7347" evidence="1">
    <location>
        <begin position="12"/>
        <end position="88"/>
    </location>
</feature>
<dbReference type="InterPro" id="IPR011991">
    <property type="entry name" value="ArsR-like_HTH"/>
</dbReference>
<dbReference type="OrthoDB" id="8482at2157"/>
<dbReference type="InterPro" id="IPR036388">
    <property type="entry name" value="WH-like_DNA-bd_sf"/>
</dbReference>
<comment type="caution">
    <text evidence="3">The sequence shown here is derived from an EMBL/GenBank/DDBJ whole genome shotgun (WGS) entry which is preliminary data.</text>
</comment>
<dbReference type="Proteomes" id="UP000319894">
    <property type="component" value="Unassembled WGS sequence"/>
</dbReference>
<reference evidence="3 4" key="1">
    <citation type="submission" date="2018-06" db="EMBL/GenBank/DDBJ databases">
        <title>Natronomonas sp. F16-60 a new haloarchaeon isolated from a solar saltern of Isla Cristina, Huelva, Spain.</title>
        <authorList>
            <person name="Duran-Viseras A."/>
            <person name="Sanchez-Porro C."/>
            <person name="Ventosa A."/>
        </authorList>
    </citation>
    <scope>NUCLEOTIDE SEQUENCE [LARGE SCALE GENOMIC DNA]</scope>
    <source>
        <strain evidence="3 4">F16-60</strain>
    </source>
</reference>
<dbReference type="SUPFAM" id="SSF46785">
    <property type="entry name" value="Winged helix' DNA-binding domain"/>
    <property type="match status" value="1"/>
</dbReference>
<dbReference type="RefSeq" id="WP_144262751.1">
    <property type="nucleotide sequence ID" value="NZ_QMDX01000010.1"/>
</dbReference>
<gene>
    <name evidence="3" type="ORF">DP107_13855</name>
</gene>
<evidence type="ECO:0000259" key="1">
    <source>
        <dbReference type="Pfam" id="PF24038"/>
    </source>
</evidence>
<evidence type="ECO:0000259" key="2">
    <source>
        <dbReference type="Pfam" id="PF24042"/>
    </source>
</evidence>
<feature type="domain" description="DUF7351" evidence="2">
    <location>
        <begin position="106"/>
        <end position="301"/>
    </location>
</feature>
<name>A0A554MX90_9EURY</name>
<dbReference type="Gene3D" id="1.10.10.10">
    <property type="entry name" value="Winged helix-like DNA-binding domain superfamily/Winged helix DNA-binding domain"/>
    <property type="match status" value="1"/>
</dbReference>
<proteinExistence type="predicted"/>
<dbReference type="CDD" id="cd00090">
    <property type="entry name" value="HTH_ARSR"/>
    <property type="match status" value="1"/>
</dbReference>
<evidence type="ECO:0000313" key="3">
    <source>
        <dbReference type="EMBL" id="TSD09746.1"/>
    </source>
</evidence>
<dbReference type="EMBL" id="QMDX01000010">
    <property type="protein sequence ID" value="TSD09746.1"/>
    <property type="molecule type" value="Genomic_DNA"/>
</dbReference>